<name>L7K089_TRAHO</name>
<evidence type="ECO:0000313" key="3">
    <source>
        <dbReference type="Proteomes" id="UP000011185"/>
    </source>
</evidence>
<dbReference type="VEuPathDB" id="MicrosporidiaDB:THOM_0550"/>
<feature type="transmembrane region" description="Helical" evidence="1">
    <location>
        <begin position="120"/>
        <end position="139"/>
    </location>
</feature>
<dbReference type="HOGENOM" id="CLU_1840007_0_0_1"/>
<keyword evidence="1" id="KW-1133">Transmembrane helix</keyword>
<keyword evidence="1" id="KW-0472">Membrane</keyword>
<evidence type="ECO:0000313" key="2">
    <source>
        <dbReference type="EMBL" id="ELQ76522.1"/>
    </source>
</evidence>
<proteinExistence type="predicted"/>
<keyword evidence="1" id="KW-0812">Transmembrane</keyword>
<gene>
    <name evidence="2" type="ORF">THOM_0550</name>
</gene>
<dbReference type="InParanoid" id="L7K089"/>
<evidence type="ECO:0000256" key="1">
    <source>
        <dbReference type="SAM" id="Phobius"/>
    </source>
</evidence>
<reference evidence="2 3" key="1">
    <citation type="journal article" date="2012" name="PLoS Pathog.">
        <title>The genome of the obligate intracellular parasite Trachipleistophora hominis: new insights into microsporidian genome dynamics and reductive evolution.</title>
        <authorList>
            <person name="Heinz E."/>
            <person name="Williams T.A."/>
            <person name="Nakjang S."/>
            <person name="Noel C.J."/>
            <person name="Swan D.C."/>
            <person name="Goldberg A.V."/>
            <person name="Harris S.R."/>
            <person name="Weinmaier T."/>
            <person name="Markert S."/>
            <person name="Becher D."/>
            <person name="Bernhardt J."/>
            <person name="Dagan T."/>
            <person name="Hacker C."/>
            <person name="Lucocq J.M."/>
            <person name="Schweder T."/>
            <person name="Rattei T."/>
            <person name="Hall N."/>
            <person name="Hirt R.P."/>
            <person name="Embley T.M."/>
        </authorList>
    </citation>
    <scope>NUCLEOTIDE SEQUENCE [LARGE SCALE GENOMIC DNA]</scope>
</reference>
<keyword evidence="3" id="KW-1185">Reference proteome</keyword>
<dbReference type="Proteomes" id="UP000011185">
    <property type="component" value="Unassembled WGS sequence"/>
</dbReference>
<feature type="non-terminal residue" evidence="2">
    <location>
        <position position="1"/>
    </location>
</feature>
<protein>
    <submittedName>
        <fullName evidence="2">Uncharacterized protein</fullName>
    </submittedName>
</protein>
<organism evidence="2 3">
    <name type="scientific">Trachipleistophora hominis</name>
    <name type="common">Microsporidian parasite</name>
    <dbReference type="NCBI Taxonomy" id="72359"/>
    <lineage>
        <taxon>Eukaryota</taxon>
        <taxon>Fungi</taxon>
        <taxon>Fungi incertae sedis</taxon>
        <taxon>Microsporidia</taxon>
        <taxon>Pleistophoridae</taxon>
        <taxon>Trachipleistophora</taxon>
    </lineage>
</organism>
<accession>L7K089</accession>
<dbReference type="EMBL" id="JH993845">
    <property type="protein sequence ID" value="ELQ76522.1"/>
    <property type="molecule type" value="Genomic_DNA"/>
</dbReference>
<sequence length="140" mass="15285">VCENRVICSTGDCSLNKIGVPVGIRNQVITDESCSLKFNRVFEAKLVQDCSTSRIESKVSHNKSFNALSNQMSTGANEFNDKRSPDFDILLGSSGNINSSDVVPYSCASCSRKNEKHDKVGYCGSVSEATFIVFMMLVLL</sequence>
<dbReference type="AlphaFoldDB" id="L7K089"/>